<keyword evidence="2" id="KW-1185">Reference proteome</keyword>
<organism evidence="1 2">
    <name type="scientific">Paramecium octaurelia</name>
    <dbReference type="NCBI Taxonomy" id="43137"/>
    <lineage>
        <taxon>Eukaryota</taxon>
        <taxon>Sar</taxon>
        <taxon>Alveolata</taxon>
        <taxon>Ciliophora</taxon>
        <taxon>Intramacronucleata</taxon>
        <taxon>Oligohymenophorea</taxon>
        <taxon>Peniculida</taxon>
        <taxon>Parameciidae</taxon>
        <taxon>Paramecium</taxon>
    </lineage>
</organism>
<evidence type="ECO:0000313" key="2">
    <source>
        <dbReference type="Proteomes" id="UP000683925"/>
    </source>
</evidence>
<sequence>MFQIVHILEENQKLIGNYQSRNQLSFLFECSKWIYESLFLRCERCGIINALKTIELRDQLISATTA</sequence>
<dbReference type="Proteomes" id="UP000683925">
    <property type="component" value="Unassembled WGS sequence"/>
</dbReference>
<accession>A0A8S1WSH8</accession>
<dbReference type="AlphaFoldDB" id="A0A8S1WSH8"/>
<reference evidence="1" key="1">
    <citation type="submission" date="2021-01" db="EMBL/GenBank/DDBJ databases">
        <authorList>
            <consortium name="Genoscope - CEA"/>
            <person name="William W."/>
        </authorList>
    </citation>
    <scope>NUCLEOTIDE SEQUENCE</scope>
</reference>
<comment type="caution">
    <text evidence="1">The sequence shown here is derived from an EMBL/GenBank/DDBJ whole genome shotgun (WGS) entry which is preliminary data.</text>
</comment>
<name>A0A8S1WSH8_PAROT</name>
<proteinExistence type="predicted"/>
<dbReference type="EMBL" id="CAJJDP010000100">
    <property type="protein sequence ID" value="CAD8191697.1"/>
    <property type="molecule type" value="Genomic_DNA"/>
</dbReference>
<protein>
    <submittedName>
        <fullName evidence="1">Uncharacterized protein</fullName>
    </submittedName>
</protein>
<gene>
    <name evidence="1" type="ORF">POCTA_138.1.T1000135</name>
</gene>
<evidence type="ECO:0000313" key="1">
    <source>
        <dbReference type="EMBL" id="CAD8191697.1"/>
    </source>
</evidence>